<proteinExistence type="predicted"/>
<reference evidence="3" key="1">
    <citation type="submission" date="2019-11" db="EMBL/GenBank/DDBJ databases">
        <authorList>
            <person name="Liu Y."/>
            <person name="Hou J."/>
            <person name="Li T.-Q."/>
            <person name="Guan C.-H."/>
            <person name="Wu X."/>
            <person name="Wu H.-Z."/>
            <person name="Ling F."/>
            <person name="Zhang R."/>
            <person name="Shi X.-G."/>
            <person name="Ren J.-P."/>
            <person name="Chen E.-F."/>
            <person name="Sun J.-M."/>
        </authorList>
    </citation>
    <scope>NUCLEOTIDE SEQUENCE</scope>
    <source>
        <strain evidence="3">Adult_tree_wgs_1</strain>
        <tissue evidence="3">Leaves</tissue>
    </source>
</reference>
<keyword evidence="1" id="KW-1133">Transmembrane helix</keyword>
<accession>A0A834H6D9</accession>
<organism evidence="3 4">
    <name type="scientific">Rhododendron simsii</name>
    <name type="common">Sims's rhododendron</name>
    <dbReference type="NCBI Taxonomy" id="118357"/>
    <lineage>
        <taxon>Eukaryota</taxon>
        <taxon>Viridiplantae</taxon>
        <taxon>Streptophyta</taxon>
        <taxon>Embryophyta</taxon>
        <taxon>Tracheophyta</taxon>
        <taxon>Spermatophyta</taxon>
        <taxon>Magnoliopsida</taxon>
        <taxon>eudicotyledons</taxon>
        <taxon>Gunneridae</taxon>
        <taxon>Pentapetalae</taxon>
        <taxon>asterids</taxon>
        <taxon>Ericales</taxon>
        <taxon>Ericaceae</taxon>
        <taxon>Ericoideae</taxon>
        <taxon>Rhodoreae</taxon>
        <taxon>Rhododendron</taxon>
    </lineage>
</organism>
<dbReference type="EMBL" id="WJXA01000003">
    <property type="protein sequence ID" value="KAF7147168.1"/>
    <property type="molecule type" value="Genomic_DNA"/>
</dbReference>
<keyword evidence="1" id="KW-0472">Membrane</keyword>
<comment type="caution">
    <text evidence="3">The sequence shown here is derived from an EMBL/GenBank/DDBJ whole genome shotgun (WGS) entry which is preliminary data.</text>
</comment>
<evidence type="ECO:0000313" key="4">
    <source>
        <dbReference type="Proteomes" id="UP000626092"/>
    </source>
</evidence>
<sequence>MGWILSSSLVVALCFVAVYGKREDALALAKLLFGHLVLTFAELLLHHNLVVACFLVIPWGIYILIMDVADEYVGELYVGE</sequence>
<name>A0A834H6D9_RHOSS</name>
<feature type="chain" id="PRO_5032331114" evidence="2">
    <location>
        <begin position="21"/>
        <end position="80"/>
    </location>
</feature>
<keyword evidence="1" id="KW-0812">Transmembrane</keyword>
<dbReference type="Proteomes" id="UP000626092">
    <property type="component" value="Unassembled WGS sequence"/>
</dbReference>
<gene>
    <name evidence="3" type="ORF">RHSIM_Rhsim03G0247200</name>
</gene>
<feature type="transmembrane region" description="Helical" evidence="1">
    <location>
        <begin position="44"/>
        <end position="65"/>
    </location>
</feature>
<protein>
    <submittedName>
        <fullName evidence="3">Uncharacterized protein</fullName>
    </submittedName>
</protein>
<evidence type="ECO:0000313" key="3">
    <source>
        <dbReference type="EMBL" id="KAF7147168.1"/>
    </source>
</evidence>
<keyword evidence="4" id="KW-1185">Reference proteome</keyword>
<evidence type="ECO:0000256" key="2">
    <source>
        <dbReference type="SAM" id="SignalP"/>
    </source>
</evidence>
<feature type="signal peptide" evidence="2">
    <location>
        <begin position="1"/>
        <end position="20"/>
    </location>
</feature>
<dbReference type="AlphaFoldDB" id="A0A834H6D9"/>
<evidence type="ECO:0000256" key="1">
    <source>
        <dbReference type="SAM" id="Phobius"/>
    </source>
</evidence>
<keyword evidence="2" id="KW-0732">Signal</keyword>